<dbReference type="GO" id="GO:0005739">
    <property type="term" value="C:mitochondrion"/>
    <property type="evidence" value="ECO:0007669"/>
    <property type="project" value="TreeGrafter"/>
</dbReference>
<dbReference type="SUPFAM" id="SSF51230">
    <property type="entry name" value="Single hybrid motif"/>
    <property type="match status" value="2"/>
</dbReference>
<feature type="region of interest" description="Disordered" evidence="4">
    <location>
        <begin position="149"/>
        <end position="169"/>
    </location>
</feature>
<comment type="caution">
    <text evidence="7">The sequence shown here is derived from an EMBL/GenBank/DDBJ whole genome shotgun (WGS) entry which is preliminary data.</text>
</comment>
<dbReference type="GO" id="GO:0045254">
    <property type="term" value="C:pyruvate dehydrogenase complex"/>
    <property type="evidence" value="ECO:0007669"/>
    <property type="project" value="InterPro"/>
</dbReference>
<dbReference type="InterPro" id="IPR004167">
    <property type="entry name" value="PSBD"/>
</dbReference>
<evidence type="ECO:0000259" key="6">
    <source>
        <dbReference type="PROSITE" id="PS51826"/>
    </source>
</evidence>
<dbReference type="SUPFAM" id="SSF47005">
    <property type="entry name" value="Peripheral subunit-binding domain of 2-oxo acid dehydrogenase complex"/>
    <property type="match status" value="1"/>
</dbReference>
<keyword evidence="3" id="KW-0809">Transit peptide</keyword>
<dbReference type="Gene3D" id="4.10.320.10">
    <property type="entry name" value="E3-binding domain"/>
    <property type="match status" value="1"/>
</dbReference>
<protein>
    <recommendedName>
        <fullName evidence="9">Peripheral subunit-binding (PSBD) domain-containing protein</fullName>
    </recommendedName>
</protein>
<dbReference type="PROSITE" id="PS51826">
    <property type="entry name" value="PSBD"/>
    <property type="match status" value="1"/>
</dbReference>
<organism evidence="7 8">
    <name type="scientific">Rhododendron williamsianum</name>
    <dbReference type="NCBI Taxonomy" id="262921"/>
    <lineage>
        <taxon>Eukaryota</taxon>
        <taxon>Viridiplantae</taxon>
        <taxon>Streptophyta</taxon>
        <taxon>Embryophyta</taxon>
        <taxon>Tracheophyta</taxon>
        <taxon>Spermatophyta</taxon>
        <taxon>Magnoliopsida</taxon>
        <taxon>eudicotyledons</taxon>
        <taxon>Gunneridae</taxon>
        <taxon>Pentapetalae</taxon>
        <taxon>asterids</taxon>
        <taxon>Ericales</taxon>
        <taxon>Ericaceae</taxon>
        <taxon>Ericoideae</taxon>
        <taxon>Rhodoreae</taxon>
        <taxon>Rhododendron</taxon>
    </lineage>
</organism>
<dbReference type="InterPro" id="IPR045257">
    <property type="entry name" value="E2/Pdx1"/>
</dbReference>
<evidence type="ECO:0000313" key="7">
    <source>
        <dbReference type="EMBL" id="KAE9465367.1"/>
    </source>
</evidence>
<evidence type="ECO:0000256" key="4">
    <source>
        <dbReference type="SAM" id="MobiDB-lite"/>
    </source>
</evidence>
<dbReference type="EMBL" id="QEFC01000266">
    <property type="protein sequence ID" value="KAE9465367.1"/>
    <property type="molecule type" value="Genomic_DNA"/>
</dbReference>
<feature type="domain" description="Peripheral subunit-binding (PSBD)" evidence="6">
    <location>
        <begin position="173"/>
        <end position="210"/>
    </location>
</feature>
<dbReference type="Proteomes" id="UP000428333">
    <property type="component" value="Linkage Group LG02"/>
</dbReference>
<dbReference type="InterPro" id="IPR036625">
    <property type="entry name" value="E3-bd_dom_sf"/>
</dbReference>
<name>A0A6A4MGC7_9ERIC</name>
<evidence type="ECO:0000259" key="5">
    <source>
        <dbReference type="PROSITE" id="PS50968"/>
    </source>
</evidence>
<dbReference type="AlphaFoldDB" id="A0A6A4MGC7"/>
<feature type="non-terminal residue" evidence="7">
    <location>
        <position position="1"/>
    </location>
</feature>
<dbReference type="Gene3D" id="2.40.50.100">
    <property type="match status" value="2"/>
</dbReference>
<evidence type="ECO:0008006" key="9">
    <source>
        <dbReference type="Google" id="ProtNLM"/>
    </source>
</evidence>
<comment type="similarity">
    <text evidence="1">Belongs to the 2-oxoacid dehydrogenase family.</text>
</comment>
<dbReference type="GO" id="GO:0006086">
    <property type="term" value="P:pyruvate decarboxylation to acetyl-CoA"/>
    <property type="evidence" value="ECO:0007669"/>
    <property type="project" value="InterPro"/>
</dbReference>
<dbReference type="InterPro" id="IPR000089">
    <property type="entry name" value="Biotin_lipoyl"/>
</dbReference>
<evidence type="ECO:0000256" key="2">
    <source>
        <dbReference type="ARBA" id="ARBA00022823"/>
    </source>
</evidence>
<evidence type="ECO:0000256" key="3">
    <source>
        <dbReference type="ARBA" id="ARBA00022946"/>
    </source>
</evidence>
<gene>
    <name evidence="7" type="ORF">C3L33_02726</name>
</gene>
<keyword evidence="2" id="KW-0450">Lipoyl</keyword>
<dbReference type="InterPro" id="IPR011053">
    <property type="entry name" value="Single_hybrid_motif"/>
</dbReference>
<dbReference type="Pfam" id="PF02817">
    <property type="entry name" value="E3_binding"/>
    <property type="match status" value="1"/>
</dbReference>
<proteinExistence type="inferred from homology"/>
<evidence type="ECO:0000256" key="1">
    <source>
        <dbReference type="ARBA" id="ARBA00007317"/>
    </source>
</evidence>
<dbReference type="PANTHER" id="PTHR23151">
    <property type="entry name" value="DIHYDROLIPOAMIDE ACETYL/SUCCINYL-TRANSFERASE-RELATED"/>
    <property type="match status" value="1"/>
</dbReference>
<accession>A0A6A4MGC7</accession>
<sequence>MPALSPTMSQGNISKWRKKEGDKVSNIQSVLLLLTQSQGNIVKWKKKEGDKIEVGDVLCEIETDKATVEFESLEEGMLYSLPPCSFFELVPVNVILMPISAIMFLAKILAPEGSKDVAVGQPVAVTLSVLKVEDEDDIETVRASISGGEVKEEKLTQHEARSEPRAQKTGFKRISPSAKLLITEHGLDASSITASGPRGTLLKGDVLGAIKSGKASPKTSFKDQSPRIHPQTSLPTSPESKSHLKQSDSYEDLPNSQIRKVTWIKW</sequence>
<feature type="region of interest" description="Disordered" evidence="4">
    <location>
        <begin position="213"/>
        <end position="253"/>
    </location>
</feature>
<dbReference type="PANTHER" id="PTHR23151:SF90">
    <property type="entry name" value="DIHYDROLIPOYLLYSINE-RESIDUE ACETYLTRANSFERASE COMPONENT OF PYRUVATE DEHYDROGENASE COMPLEX, MITOCHONDRIAL-RELATED"/>
    <property type="match status" value="1"/>
</dbReference>
<feature type="compositionally biased region" description="Basic and acidic residues" evidence="4">
    <location>
        <begin position="149"/>
        <end position="166"/>
    </location>
</feature>
<dbReference type="OrthoDB" id="537444at2759"/>
<evidence type="ECO:0000313" key="8">
    <source>
        <dbReference type="Proteomes" id="UP000428333"/>
    </source>
</evidence>
<dbReference type="Pfam" id="PF00364">
    <property type="entry name" value="Biotin_lipoyl"/>
    <property type="match status" value="1"/>
</dbReference>
<dbReference type="InterPro" id="IPR003016">
    <property type="entry name" value="2-oxoA_DH_lipoyl-BS"/>
</dbReference>
<feature type="domain" description="Lipoyl-binding" evidence="5">
    <location>
        <begin position="24"/>
        <end position="100"/>
    </location>
</feature>
<dbReference type="PROSITE" id="PS50968">
    <property type="entry name" value="BIOTINYL_LIPOYL"/>
    <property type="match status" value="1"/>
</dbReference>
<dbReference type="GO" id="GO:0016746">
    <property type="term" value="F:acyltransferase activity"/>
    <property type="evidence" value="ECO:0007669"/>
    <property type="project" value="InterPro"/>
</dbReference>
<dbReference type="PROSITE" id="PS00189">
    <property type="entry name" value="LIPOYL"/>
    <property type="match status" value="1"/>
</dbReference>
<reference evidence="7 8" key="1">
    <citation type="journal article" date="2019" name="Genome Biol. Evol.">
        <title>The Rhododendron genome and chromosomal organization provide insight into shared whole-genome duplications across the heath family (Ericaceae).</title>
        <authorList>
            <person name="Soza V.L."/>
            <person name="Lindsley D."/>
            <person name="Waalkes A."/>
            <person name="Ramage E."/>
            <person name="Patwardhan R.P."/>
            <person name="Burton J.N."/>
            <person name="Adey A."/>
            <person name="Kumar A."/>
            <person name="Qiu R."/>
            <person name="Shendure J."/>
            <person name="Hall B."/>
        </authorList>
    </citation>
    <scope>NUCLEOTIDE SEQUENCE [LARGE SCALE GENOMIC DNA]</scope>
    <source>
        <strain evidence="7">RSF 1966-606</strain>
    </source>
</reference>
<dbReference type="CDD" id="cd06849">
    <property type="entry name" value="lipoyl_domain"/>
    <property type="match status" value="1"/>
</dbReference>
<feature type="compositionally biased region" description="Polar residues" evidence="4">
    <location>
        <begin position="230"/>
        <end position="239"/>
    </location>
</feature>
<keyword evidence="8" id="KW-1185">Reference proteome</keyword>